<accession>A0A317EK52</accession>
<dbReference type="Pfam" id="PF26610">
    <property type="entry name" value="YbbD_head"/>
    <property type="match status" value="1"/>
</dbReference>
<sequence length="152" mass="18177">MWHSRILDMRFIFTLLIALFLASCSDNYEQYYTDYLSFKKSSARQQGWFPEILGPDCFDFKEIHNLGNNNSYGTFAFVDEKRINSILADTKKYKQIKKLEVDSILNKIVSPKRPKWFIKDISLNYFDFYIQDLNCIIKDGRNKRIYFLYTSL</sequence>
<name>A0A317EK52_9SPHI</name>
<protein>
    <recommendedName>
        <fullName evidence="1">YbbD head domain-containing protein</fullName>
    </recommendedName>
</protein>
<dbReference type="EMBL" id="QGNZ01000004">
    <property type="protein sequence ID" value="PWS26459.1"/>
    <property type="molecule type" value="Genomic_DNA"/>
</dbReference>
<evidence type="ECO:0000259" key="1">
    <source>
        <dbReference type="Pfam" id="PF26610"/>
    </source>
</evidence>
<proteinExistence type="predicted"/>
<keyword evidence="3" id="KW-1185">Reference proteome</keyword>
<dbReference type="InterPro" id="IPR058827">
    <property type="entry name" value="YbbD_head"/>
</dbReference>
<gene>
    <name evidence="2" type="ORF">DHW03_16915</name>
</gene>
<reference evidence="2 3" key="1">
    <citation type="submission" date="2018-05" db="EMBL/GenBank/DDBJ databases">
        <title>Pedobacter paludis sp. nov., isolated from wetland soil.</title>
        <authorList>
            <person name="Zhang Y."/>
            <person name="Wang G."/>
        </authorList>
    </citation>
    <scope>NUCLEOTIDE SEQUENCE [LARGE SCALE GENOMIC DNA]</scope>
    <source>
        <strain evidence="2 3">KCTC22721</strain>
    </source>
</reference>
<evidence type="ECO:0000313" key="3">
    <source>
        <dbReference type="Proteomes" id="UP000245379"/>
    </source>
</evidence>
<organism evidence="2 3">
    <name type="scientific">Pedobacter yonginense</name>
    <dbReference type="NCBI Taxonomy" id="651869"/>
    <lineage>
        <taxon>Bacteria</taxon>
        <taxon>Pseudomonadati</taxon>
        <taxon>Bacteroidota</taxon>
        <taxon>Sphingobacteriia</taxon>
        <taxon>Sphingobacteriales</taxon>
        <taxon>Sphingobacteriaceae</taxon>
        <taxon>Pedobacter</taxon>
    </lineage>
</organism>
<dbReference type="Proteomes" id="UP000245379">
    <property type="component" value="Unassembled WGS sequence"/>
</dbReference>
<dbReference type="AlphaFoldDB" id="A0A317EK52"/>
<feature type="domain" description="YbbD head" evidence="1">
    <location>
        <begin position="26"/>
        <end position="75"/>
    </location>
</feature>
<dbReference type="PROSITE" id="PS51257">
    <property type="entry name" value="PROKAR_LIPOPROTEIN"/>
    <property type="match status" value="1"/>
</dbReference>
<evidence type="ECO:0000313" key="2">
    <source>
        <dbReference type="EMBL" id="PWS26459.1"/>
    </source>
</evidence>
<comment type="caution">
    <text evidence="2">The sequence shown here is derived from an EMBL/GenBank/DDBJ whole genome shotgun (WGS) entry which is preliminary data.</text>
</comment>